<comment type="similarity">
    <text evidence="1">Belongs to the protein kinase superfamily. CMGC Ser/Thr protein kinase family. CDC2/CDKX subfamily.</text>
</comment>
<evidence type="ECO:0000313" key="15">
    <source>
        <dbReference type="EMBL" id="SPD26881.1"/>
    </source>
</evidence>
<accession>A0A2N9IS82</accession>
<evidence type="ECO:0000256" key="7">
    <source>
        <dbReference type="ARBA" id="ARBA00022741"/>
    </source>
</evidence>
<dbReference type="InterPro" id="IPR000719">
    <property type="entry name" value="Prot_kinase_dom"/>
</dbReference>
<dbReference type="SUPFAM" id="SSF56112">
    <property type="entry name" value="Protein kinase-like (PK-like)"/>
    <property type="match status" value="1"/>
</dbReference>
<dbReference type="GO" id="GO:0000082">
    <property type="term" value="P:G1/S transition of mitotic cell cycle"/>
    <property type="evidence" value="ECO:0007669"/>
    <property type="project" value="TreeGrafter"/>
</dbReference>
<dbReference type="SMART" id="SM00220">
    <property type="entry name" value="S_TKc"/>
    <property type="match status" value="1"/>
</dbReference>
<dbReference type="GO" id="GO:0004693">
    <property type="term" value="F:cyclin-dependent protein serine/threonine kinase activity"/>
    <property type="evidence" value="ECO:0007669"/>
    <property type="project" value="UniProtKB-EC"/>
</dbReference>
<evidence type="ECO:0000256" key="6">
    <source>
        <dbReference type="ARBA" id="ARBA00022679"/>
    </source>
</evidence>
<evidence type="ECO:0000256" key="11">
    <source>
        <dbReference type="ARBA" id="ARBA00023306"/>
    </source>
</evidence>
<evidence type="ECO:0000256" key="2">
    <source>
        <dbReference type="ARBA" id="ARBA00012425"/>
    </source>
</evidence>
<sequence length="290" mass="33033">MTDRYKDFEKIGEGTYGVVYKARDSRTNEIKALKKIRMEDDDTVPTSAIREISILKELQHGNIVRLEGVVYCKAHLFLVLEWLDLDLKKYMDSSPEFATDICQIKMFLYQILRGIAYCHSHRFLHRDLKPKNLLIDCGANVIKLADFGLAREFGIPDRKLTPQVVTLTYRAPELLLDSCHYSTPVDVWSVGCIFAEMLNRKPLFNGKSEIDELLKIFRVLGTPNEDTFPGLTLPVIKEKRLPKDLAIVVPSLDSAGVDLLSKMLCLDPSKRITARSALEHEYFKDIGIAL</sequence>
<dbReference type="FunFam" id="1.10.510.10:FF:000611">
    <property type="entry name" value="CMGC family protein kinase"/>
    <property type="match status" value="1"/>
</dbReference>
<keyword evidence="6" id="KW-0808">Transferase</keyword>
<dbReference type="GO" id="GO:0005524">
    <property type="term" value="F:ATP binding"/>
    <property type="evidence" value="ECO:0007669"/>
    <property type="project" value="UniProtKB-KW"/>
</dbReference>
<keyword evidence="10" id="KW-0067">ATP-binding</keyword>
<dbReference type="Gene3D" id="3.30.200.20">
    <property type="entry name" value="Phosphorylase Kinase, domain 1"/>
    <property type="match status" value="1"/>
</dbReference>
<dbReference type="Gene3D" id="1.10.510.10">
    <property type="entry name" value="Transferase(Phosphotransferase) domain 1"/>
    <property type="match status" value="1"/>
</dbReference>
<evidence type="ECO:0000256" key="4">
    <source>
        <dbReference type="ARBA" id="ARBA00022553"/>
    </source>
</evidence>
<name>A0A2N9IS82_FAGSY</name>
<dbReference type="GO" id="GO:0005634">
    <property type="term" value="C:nucleus"/>
    <property type="evidence" value="ECO:0007669"/>
    <property type="project" value="TreeGrafter"/>
</dbReference>
<keyword evidence="3" id="KW-0723">Serine/threonine-protein kinase</keyword>
<keyword evidence="11" id="KW-0131">Cell cycle</keyword>
<evidence type="ECO:0000256" key="8">
    <source>
        <dbReference type="ARBA" id="ARBA00022776"/>
    </source>
</evidence>
<dbReference type="FunFam" id="3.30.200.20:FF:000375">
    <property type="entry name" value="Cell division related protein kinase 2"/>
    <property type="match status" value="1"/>
</dbReference>
<dbReference type="PANTHER" id="PTHR24056">
    <property type="entry name" value="CELL DIVISION PROTEIN KINASE"/>
    <property type="match status" value="1"/>
</dbReference>
<dbReference type="EC" id="2.7.11.22" evidence="2"/>
<dbReference type="PROSITE" id="PS00108">
    <property type="entry name" value="PROTEIN_KINASE_ST"/>
    <property type="match status" value="1"/>
</dbReference>
<dbReference type="InterPro" id="IPR008271">
    <property type="entry name" value="Ser/Thr_kinase_AS"/>
</dbReference>
<protein>
    <recommendedName>
        <fullName evidence="2">cyclin-dependent kinase</fullName>
        <ecNumber evidence="2">2.7.11.22</ecNumber>
    </recommendedName>
</protein>
<dbReference type="InterPro" id="IPR011009">
    <property type="entry name" value="Kinase-like_dom_sf"/>
</dbReference>
<organism evidence="15">
    <name type="scientific">Fagus sylvatica</name>
    <name type="common">Beechnut</name>
    <dbReference type="NCBI Taxonomy" id="28930"/>
    <lineage>
        <taxon>Eukaryota</taxon>
        <taxon>Viridiplantae</taxon>
        <taxon>Streptophyta</taxon>
        <taxon>Embryophyta</taxon>
        <taxon>Tracheophyta</taxon>
        <taxon>Spermatophyta</taxon>
        <taxon>Magnoliopsida</taxon>
        <taxon>eudicotyledons</taxon>
        <taxon>Gunneridae</taxon>
        <taxon>Pentapetalae</taxon>
        <taxon>rosids</taxon>
        <taxon>fabids</taxon>
        <taxon>Fagales</taxon>
        <taxon>Fagaceae</taxon>
        <taxon>Fagus</taxon>
    </lineage>
</organism>
<dbReference type="AlphaFoldDB" id="A0A2N9IS82"/>
<dbReference type="GO" id="GO:0000307">
    <property type="term" value="C:cyclin-dependent protein kinase holoenzyme complex"/>
    <property type="evidence" value="ECO:0007669"/>
    <property type="project" value="TreeGrafter"/>
</dbReference>
<reference evidence="15" key="1">
    <citation type="submission" date="2018-02" db="EMBL/GenBank/DDBJ databases">
        <authorList>
            <person name="Cohen D.B."/>
            <person name="Kent A.D."/>
        </authorList>
    </citation>
    <scope>NUCLEOTIDE SEQUENCE</scope>
</reference>
<dbReference type="GO" id="GO:0010389">
    <property type="term" value="P:regulation of G2/M transition of mitotic cell cycle"/>
    <property type="evidence" value="ECO:0007669"/>
    <property type="project" value="TreeGrafter"/>
</dbReference>
<evidence type="ECO:0000256" key="5">
    <source>
        <dbReference type="ARBA" id="ARBA00022618"/>
    </source>
</evidence>
<keyword evidence="4" id="KW-0597">Phosphoprotein</keyword>
<evidence type="ECO:0000259" key="14">
    <source>
        <dbReference type="PROSITE" id="PS50011"/>
    </source>
</evidence>
<proteinExistence type="inferred from homology"/>
<evidence type="ECO:0000256" key="13">
    <source>
        <dbReference type="ARBA" id="ARBA00048367"/>
    </source>
</evidence>
<evidence type="ECO:0000256" key="12">
    <source>
        <dbReference type="ARBA" id="ARBA00047811"/>
    </source>
</evidence>
<dbReference type="GO" id="GO:0051301">
    <property type="term" value="P:cell division"/>
    <property type="evidence" value="ECO:0007669"/>
    <property type="project" value="UniProtKB-KW"/>
</dbReference>
<evidence type="ECO:0000256" key="3">
    <source>
        <dbReference type="ARBA" id="ARBA00022527"/>
    </source>
</evidence>
<keyword evidence="5" id="KW-0132">Cell division</keyword>
<dbReference type="PROSITE" id="PS50011">
    <property type="entry name" value="PROTEIN_KINASE_DOM"/>
    <property type="match status" value="1"/>
</dbReference>
<keyword evidence="9" id="KW-0418">Kinase</keyword>
<dbReference type="GO" id="GO:0051445">
    <property type="term" value="P:regulation of meiotic cell cycle"/>
    <property type="evidence" value="ECO:0007669"/>
    <property type="project" value="TreeGrafter"/>
</dbReference>
<evidence type="ECO:0000256" key="10">
    <source>
        <dbReference type="ARBA" id="ARBA00022840"/>
    </source>
</evidence>
<dbReference type="InterPro" id="IPR050108">
    <property type="entry name" value="CDK"/>
</dbReference>
<dbReference type="GO" id="GO:0005737">
    <property type="term" value="C:cytoplasm"/>
    <property type="evidence" value="ECO:0007669"/>
    <property type="project" value="TreeGrafter"/>
</dbReference>
<dbReference type="GO" id="GO:0030332">
    <property type="term" value="F:cyclin binding"/>
    <property type="evidence" value="ECO:0007669"/>
    <property type="project" value="TreeGrafter"/>
</dbReference>
<keyword evidence="7" id="KW-0547">Nucleotide-binding</keyword>
<dbReference type="GO" id="GO:0010468">
    <property type="term" value="P:regulation of gene expression"/>
    <property type="evidence" value="ECO:0007669"/>
    <property type="project" value="TreeGrafter"/>
</dbReference>
<dbReference type="Pfam" id="PF00069">
    <property type="entry name" value="Pkinase"/>
    <property type="match status" value="1"/>
</dbReference>
<evidence type="ECO:0000256" key="9">
    <source>
        <dbReference type="ARBA" id="ARBA00022777"/>
    </source>
</evidence>
<dbReference type="PANTHER" id="PTHR24056:SF548">
    <property type="entry name" value="CYCLIN-DEPENDENT KINASE A-1"/>
    <property type="match status" value="1"/>
</dbReference>
<feature type="domain" description="Protein kinase" evidence="14">
    <location>
        <begin position="5"/>
        <end position="283"/>
    </location>
</feature>
<dbReference type="EMBL" id="OIVN01006170">
    <property type="protein sequence ID" value="SPD26881.1"/>
    <property type="molecule type" value="Genomic_DNA"/>
</dbReference>
<evidence type="ECO:0000256" key="1">
    <source>
        <dbReference type="ARBA" id="ARBA00006485"/>
    </source>
</evidence>
<gene>
    <name evidence="15" type="ORF">FSB_LOCUS54763</name>
</gene>
<comment type="catalytic activity">
    <reaction evidence="12">
        <text>L-threonyl-[protein] + ATP = O-phospho-L-threonyl-[protein] + ADP + H(+)</text>
        <dbReference type="Rhea" id="RHEA:46608"/>
        <dbReference type="Rhea" id="RHEA-COMP:11060"/>
        <dbReference type="Rhea" id="RHEA-COMP:11605"/>
        <dbReference type="ChEBI" id="CHEBI:15378"/>
        <dbReference type="ChEBI" id="CHEBI:30013"/>
        <dbReference type="ChEBI" id="CHEBI:30616"/>
        <dbReference type="ChEBI" id="CHEBI:61977"/>
        <dbReference type="ChEBI" id="CHEBI:456216"/>
        <dbReference type="EC" id="2.7.11.22"/>
    </reaction>
</comment>
<dbReference type="GO" id="GO:0007165">
    <property type="term" value="P:signal transduction"/>
    <property type="evidence" value="ECO:0007669"/>
    <property type="project" value="TreeGrafter"/>
</dbReference>
<comment type="catalytic activity">
    <reaction evidence="13">
        <text>L-seryl-[protein] + ATP = O-phospho-L-seryl-[protein] + ADP + H(+)</text>
        <dbReference type="Rhea" id="RHEA:17989"/>
        <dbReference type="Rhea" id="RHEA-COMP:9863"/>
        <dbReference type="Rhea" id="RHEA-COMP:11604"/>
        <dbReference type="ChEBI" id="CHEBI:15378"/>
        <dbReference type="ChEBI" id="CHEBI:29999"/>
        <dbReference type="ChEBI" id="CHEBI:30616"/>
        <dbReference type="ChEBI" id="CHEBI:83421"/>
        <dbReference type="ChEBI" id="CHEBI:456216"/>
        <dbReference type="EC" id="2.7.11.22"/>
    </reaction>
</comment>
<keyword evidence="8" id="KW-0498">Mitosis</keyword>